<dbReference type="GO" id="GO:0005886">
    <property type="term" value="C:plasma membrane"/>
    <property type="evidence" value="ECO:0007669"/>
    <property type="project" value="TreeGrafter"/>
</dbReference>
<evidence type="ECO:0000256" key="5">
    <source>
        <dbReference type="ARBA" id="ARBA00022679"/>
    </source>
</evidence>
<keyword evidence="5" id="KW-0808">Transferase</keyword>
<feature type="transmembrane region" description="Helical" evidence="9">
    <location>
        <begin position="104"/>
        <end position="123"/>
    </location>
</feature>
<keyword evidence="7 9" id="KW-1133">Transmembrane helix</keyword>
<dbReference type="AlphaFoldDB" id="A0A1L7X0K3"/>
<evidence type="ECO:0000256" key="4">
    <source>
        <dbReference type="ARBA" id="ARBA00005985"/>
    </source>
</evidence>
<dbReference type="PANTHER" id="PTHR11048">
    <property type="entry name" value="PRENYLTRANSFERASES"/>
    <property type="match status" value="1"/>
</dbReference>
<comment type="pathway">
    <text evidence="3">Secondary metabolite biosynthesis.</text>
</comment>
<evidence type="ECO:0000256" key="1">
    <source>
        <dbReference type="ARBA" id="ARBA00001946"/>
    </source>
</evidence>
<feature type="transmembrane region" description="Helical" evidence="9">
    <location>
        <begin position="155"/>
        <end position="173"/>
    </location>
</feature>
<dbReference type="PANTHER" id="PTHR11048:SF28">
    <property type="entry name" value="4-HYDROXYBENZOATE POLYPRENYLTRANSFERASE, MITOCHONDRIAL"/>
    <property type="match status" value="1"/>
</dbReference>
<comment type="cofactor">
    <cofactor evidence="1">
        <name>Mg(2+)</name>
        <dbReference type="ChEBI" id="CHEBI:18420"/>
    </cofactor>
</comment>
<evidence type="ECO:0000256" key="9">
    <source>
        <dbReference type="SAM" id="Phobius"/>
    </source>
</evidence>
<evidence type="ECO:0000256" key="2">
    <source>
        <dbReference type="ARBA" id="ARBA00004141"/>
    </source>
</evidence>
<dbReference type="Gene3D" id="1.20.120.1780">
    <property type="entry name" value="UbiA prenyltransferase"/>
    <property type="match status" value="1"/>
</dbReference>
<sequence length="316" mass="35122">MGATVPESRGSNRNISRGILELARLHKPELTLLAWYPSVWTFCLVLHKLGNPIEASDFFPVILKNYLIVALTHSTCCTMNDILDRNIDGLIPRTASRPLPSGMVTLRIAILAFIVWAATTMITTAYLQGTYSLVLWTPAWILSLLYPLGKRFISFPQLILGSACACVLIPAWVNGGGGESESEELTPMVFFIIFWIIYIDMFYATMDSEHDTAAGVGTLAVTLKPRIHLYLSLLAFLQLLCLSVLGYRTQRSALFWILGVGVWAVNNIWHISGLRIVDGDWAAGSGHTIFTRNIGLGLWLSVVEVLEFWRGGEMVF</sequence>
<dbReference type="EMBL" id="FJOG01000012">
    <property type="protein sequence ID" value="CZR58545.1"/>
    <property type="molecule type" value="Genomic_DNA"/>
</dbReference>
<evidence type="ECO:0000313" key="11">
    <source>
        <dbReference type="Proteomes" id="UP000184330"/>
    </source>
</evidence>
<protein>
    <submittedName>
        <fullName evidence="10">Uncharacterized protein</fullName>
    </submittedName>
</protein>
<evidence type="ECO:0000256" key="8">
    <source>
        <dbReference type="ARBA" id="ARBA00023136"/>
    </source>
</evidence>
<name>A0A1L7X0K3_9HELO</name>
<dbReference type="GO" id="GO:0016765">
    <property type="term" value="F:transferase activity, transferring alkyl or aryl (other than methyl) groups"/>
    <property type="evidence" value="ECO:0007669"/>
    <property type="project" value="InterPro"/>
</dbReference>
<dbReference type="InterPro" id="IPR044878">
    <property type="entry name" value="UbiA_sf"/>
</dbReference>
<dbReference type="Gene3D" id="1.10.357.140">
    <property type="entry name" value="UbiA prenyltransferase"/>
    <property type="match status" value="1"/>
</dbReference>
<feature type="transmembrane region" description="Helical" evidence="9">
    <location>
        <begin position="185"/>
        <end position="206"/>
    </location>
</feature>
<keyword evidence="6 9" id="KW-0812">Transmembrane</keyword>
<evidence type="ECO:0000256" key="6">
    <source>
        <dbReference type="ARBA" id="ARBA00022692"/>
    </source>
</evidence>
<keyword evidence="8 9" id="KW-0472">Membrane</keyword>
<dbReference type="InterPro" id="IPR000537">
    <property type="entry name" value="UbiA_prenyltransferase"/>
</dbReference>
<reference evidence="10 11" key="1">
    <citation type="submission" date="2016-03" db="EMBL/GenBank/DDBJ databases">
        <authorList>
            <person name="Ploux O."/>
        </authorList>
    </citation>
    <scope>NUCLEOTIDE SEQUENCE [LARGE SCALE GENOMIC DNA]</scope>
    <source>
        <strain evidence="10 11">UAMH 11012</strain>
    </source>
</reference>
<proteinExistence type="inferred from homology"/>
<organism evidence="10 11">
    <name type="scientific">Phialocephala subalpina</name>
    <dbReference type="NCBI Taxonomy" id="576137"/>
    <lineage>
        <taxon>Eukaryota</taxon>
        <taxon>Fungi</taxon>
        <taxon>Dikarya</taxon>
        <taxon>Ascomycota</taxon>
        <taxon>Pezizomycotina</taxon>
        <taxon>Leotiomycetes</taxon>
        <taxon>Helotiales</taxon>
        <taxon>Mollisiaceae</taxon>
        <taxon>Phialocephala</taxon>
        <taxon>Phialocephala fortinii species complex</taxon>
    </lineage>
</organism>
<comment type="subcellular location">
    <subcellularLocation>
        <location evidence="2">Membrane</location>
        <topology evidence="2">Multi-pass membrane protein</topology>
    </subcellularLocation>
</comment>
<evidence type="ECO:0000256" key="3">
    <source>
        <dbReference type="ARBA" id="ARBA00005179"/>
    </source>
</evidence>
<comment type="similarity">
    <text evidence="4">Belongs to the UbiA prenyltransferase family.</text>
</comment>
<feature type="transmembrane region" description="Helical" evidence="9">
    <location>
        <begin position="253"/>
        <end position="269"/>
    </location>
</feature>
<gene>
    <name evidence="10" type="ORF">PAC_08437</name>
</gene>
<dbReference type="STRING" id="576137.A0A1L7X0K3"/>
<dbReference type="InterPro" id="IPR039653">
    <property type="entry name" value="Prenyltransferase"/>
</dbReference>
<evidence type="ECO:0000313" key="10">
    <source>
        <dbReference type="EMBL" id="CZR58545.1"/>
    </source>
</evidence>
<dbReference type="Proteomes" id="UP000184330">
    <property type="component" value="Unassembled WGS sequence"/>
</dbReference>
<feature type="transmembrane region" description="Helical" evidence="9">
    <location>
        <begin position="227"/>
        <end position="247"/>
    </location>
</feature>
<dbReference type="OrthoDB" id="18170at2759"/>
<dbReference type="Pfam" id="PF01040">
    <property type="entry name" value="UbiA"/>
    <property type="match status" value="1"/>
</dbReference>
<keyword evidence="11" id="KW-1185">Reference proteome</keyword>
<evidence type="ECO:0000256" key="7">
    <source>
        <dbReference type="ARBA" id="ARBA00022989"/>
    </source>
</evidence>
<accession>A0A1L7X0K3</accession>